<keyword evidence="3 5" id="KW-0012">Acyltransferase</keyword>
<dbReference type="Gene3D" id="3.30.930.10">
    <property type="entry name" value="Bira Bifunctional Protein, Domain 2"/>
    <property type="match status" value="1"/>
</dbReference>
<feature type="binding site" evidence="5 8">
    <location>
        <begin position="179"/>
        <end position="181"/>
    </location>
    <ligand>
        <name>substrate</name>
    </ligand>
</feature>
<evidence type="ECO:0000256" key="3">
    <source>
        <dbReference type="ARBA" id="ARBA00023315"/>
    </source>
</evidence>
<dbReference type="PROSITE" id="PS01313">
    <property type="entry name" value="LIPB"/>
    <property type="match status" value="1"/>
</dbReference>
<comment type="subcellular location">
    <subcellularLocation>
        <location evidence="5">Cytoplasm</location>
    </subcellularLocation>
</comment>
<name>L0EW82_LIBCB</name>
<dbReference type="PANTHER" id="PTHR10993:SF7">
    <property type="entry name" value="LIPOYLTRANSFERASE 2, MITOCHONDRIAL-RELATED"/>
    <property type="match status" value="1"/>
</dbReference>
<dbReference type="CDD" id="cd16444">
    <property type="entry name" value="LipB"/>
    <property type="match status" value="1"/>
</dbReference>
<evidence type="ECO:0000256" key="7">
    <source>
        <dbReference type="PIRSR" id="PIRSR016262-1"/>
    </source>
</evidence>
<dbReference type="eggNOG" id="COG0321">
    <property type="taxonomic scope" value="Bacteria"/>
</dbReference>
<accession>L0EW82</accession>
<comment type="similarity">
    <text evidence="5 6">Belongs to the LipB family.</text>
</comment>
<keyword evidence="2 5" id="KW-0808">Transferase</keyword>
<comment type="miscellaneous">
    <text evidence="5">In the reaction, the free carboxyl group of octanoic acid is attached via an amide linkage to the epsilon-amino group of a specific lysine residue of lipoyl domains of lipoate-dependent enzymes.</text>
</comment>
<dbReference type="PIRSF" id="PIRSF016262">
    <property type="entry name" value="LPLase"/>
    <property type="match status" value="1"/>
</dbReference>
<dbReference type="AlphaFoldDB" id="L0EW82"/>
<dbReference type="NCBIfam" id="NF010921">
    <property type="entry name" value="PRK14341.1"/>
    <property type="match status" value="1"/>
</dbReference>
<dbReference type="Pfam" id="PF21948">
    <property type="entry name" value="LplA-B_cat"/>
    <property type="match status" value="1"/>
</dbReference>
<dbReference type="UniPathway" id="UPA00538">
    <property type="reaction ID" value="UER00592"/>
</dbReference>
<sequence length="238" mass="26979">MTRSNINISMLPAKHQAPVRWRVTNYLVPYEEAIQTMENEVKSISSGHASELVWLLEHPPLYTAGTSAHSNELISPDRFPVYYTGRGGGYTYHGPGQRVVYVMLNLNNRRKDIRCFIAALEEVIIQVLSTMNIHGERREDRIGVWIRRPEKPILMNGLPAEDKIASIGIRIRHWVSFHGFSLNVSPNLNHFSGIIPCGIQLYGVTSLTDLGQTQPIENIDLEIQKIFETIFGPTTMIE</sequence>
<protein>
    <recommendedName>
        <fullName evidence="5 6">Octanoyltransferase</fullName>
        <ecNumber evidence="5 6">2.3.1.181</ecNumber>
    </recommendedName>
    <alternativeName>
        <fullName evidence="5">Lipoate-protein ligase B</fullName>
    </alternativeName>
    <alternativeName>
        <fullName evidence="5">Lipoyl/octanoyl transferase</fullName>
    </alternativeName>
    <alternativeName>
        <fullName evidence="5">Octanoyl-[acyl-carrier-protein]-protein N-octanoyltransferase</fullName>
    </alternativeName>
</protein>
<dbReference type="NCBIfam" id="TIGR00214">
    <property type="entry name" value="lipB"/>
    <property type="match status" value="1"/>
</dbReference>
<comment type="catalytic activity">
    <reaction evidence="5 6">
        <text>octanoyl-[ACP] + L-lysyl-[protein] = N(6)-octanoyl-L-lysyl-[protein] + holo-[ACP] + H(+)</text>
        <dbReference type="Rhea" id="RHEA:17665"/>
        <dbReference type="Rhea" id="RHEA-COMP:9636"/>
        <dbReference type="Rhea" id="RHEA-COMP:9685"/>
        <dbReference type="Rhea" id="RHEA-COMP:9752"/>
        <dbReference type="Rhea" id="RHEA-COMP:9928"/>
        <dbReference type="ChEBI" id="CHEBI:15378"/>
        <dbReference type="ChEBI" id="CHEBI:29969"/>
        <dbReference type="ChEBI" id="CHEBI:64479"/>
        <dbReference type="ChEBI" id="CHEBI:78463"/>
        <dbReference type="ChEBI" id="CHEBI:78809"/>
        <dbReference type="EC" id="2.3.1.181"/>
    </reaction>
</comment>
<gene>
    <name evidence="5" type="primary">lipB</name>
    <name evidence="11" type="ordered locus">B488_09260</name>
</gene>
<dbReference type="InterPro" id="IPR045864">
    <property type="entry name" value="aa-tRNA-synth_II/BPL/LPL"/>
</dbReference>
<evidence type="ECO:0000256" key="9">
    <source>
        <dbReference type="PIRSR" id="PIRSR016262-3"/>
    </source>
</evidence>
<evidence type="ECO:0000256" key="6">
    <source>
        <dbReference type="PIRNR" id="PIRNR016262"/>
    </source>
</evidence>
<feature type="binding site" evidence="5 8">
    <location>
        <begin position="166"/>
        <end position="168"/>
    </location>
    <ligand>
        <name>substrate</name>
    </ligand>
</feature>
<proteinExistence type="inferred from homology"/>
<evidence type="ECO:0000256" key="1">
    <source>
        <dbReference type="ARBA" id="ARBA00004821"/>
    </source>
</evidence>
<comment type="function">
    <text evidence="4 5 6">Catalyzes the transfer of endogenously produced octanoic acid from octanoyl-acyl-carrier-protein onto the lipoyl domains of lipoate-dependent enzymes. Lipoyl-ACP can also act as a substrate although octanoyl-ACP is likely to be the physiological substrate.</text>
</comment>
<dbReference type="GO" id="GO:0033819">
    <property type="term" value="F:lipoyl(octanoyl) transferase activity"/>
    <property type="evidence" value="ECO:0007669"/>
    <property type="project" value="UniProtKB-EC"/>
</dbReference>
<dbReference type="PATRIC" id="fig|1215343.11.peg.953"/>
<feature type="domain" description="BPL/LPL catalytic" evidence="10">
    <location>
        <begin position="47"/>
        <end position="235"/>
    </location>
</feature>
<feature type="binding site" evidence="5 8">
    <location>
        <begin position="86"/>
        <end position="93"/>
    </location>
    <ligand>
        <name>substrate</name>
    </ligand>
</feature>
<evidence type="ECO:0000256" key="4">
    <source>
        <dbReference type="ARBA" id="ARBA00024732"/>
    </source>
</evidence>
<comment type="pathway">
    <text evidence="1 5 6">Protein modification; protein lipoylation via endogenous pathway; protein N(6)-(lipoyl)lysine from octanoyl-[acyl-carrier-protein]: step 1/2.</text>
</comment>
<dbReference type="GO" id="GO:0009249">
    <property type="term" value="P:protein lipoylation"/>
    <property type="evidence" value="ECO:0007669"/>
    <property type="project" value="InterPro"/>
</dbReference>
<keyword evidence="5" id="KW-0963">Cytoplasm</keyword>
<evidence type="ECO:0000259" key="10">
    <source>
        <dbReference type="PROSITE" id="PS51733"/>
    </source>
</evidence>
<dbReference type="EMBL" id="CP003789">
    <property type="protein sequence ID" value="AGA64918.1"/>
    <property type="molecule type" value="Genomic_DNA"/>
</dbReference>
<feature type="active site" description="Acyl-thioester intermediate" evidence="5 7">
    <location>
        <position position="197"/>
    </location>
</feature>
<dbReference type="HOGENOM" id="CLU_035168_3_0_5"/>
<dbReference type="InterPro" id="IPR020605">
    <property type="entry name" value="Octanoyltransferase_CS"/>
</dbReference>
<feature type="site" description="Lowers pKa of active site Cys" evidence="5 9">
    <location>
        <position position="163"/>
    </location>
</feature>
<dbReference type="GO" id="GO:0005737">
    <property type="term" value="C:cytoplasm"/>
    <property type="evidence" value="ECO:0007669"/>
    <property type="project" value="UniProtKB-SubCell"/>
</dbReference>
<dbReference type="STRING" id="1215343.B488_09260"/>
<evidence type="ECO:0000256" key="5">
    <source>
        <dbReference type="HAMAP-Rule" id="MF_00013"/>
    </source>
</evidence>
<dbReference type="SUPFAM" id="SSF55681">
    <property type="entry name" value="Class II aaRS and biotin synthetases"/>
    <property type="match status" value="1"/>
</dbReference>
<evidence type="ECO:0000313" key="11">
    <source>
        <dbReference type="EMBL" id="AGA64918.1"/>
    </source>
</evidence>
<dbReference type="Proteomes" id="UP000010799">
    <property type="component" value="Chromosome"/>
</dbReference>
<organism evidence="11 12">
    <name type="scientific">Liberibacter crescens (strain BT-1)</name>
    <dbReference type="NCBI Taxonomy" id="1215343"/>
    <lineage>
        <taxon>Bacteria</taxon>
        <taxon>Pseudomonadati</taxon>
        <taxon>Pseudomonadota</taxon>
        <taxon>Alphaproteobacteria</taxon>
        <taxon>Hyphomicrobiales</taxon>
        <taxon>Rhizobiaceae</taxon>
        <taxon>Liberibacter</taxon>
    </lineage>
</organism>
<dbReference type="InterPro" id="IPR004143">
    <property type="entry name" value="BPL_LPL_catalytic"/>
</dbReference>
<evidence type="ECO:0000256" key="2">
    <source>
        <dbReference type="ARBA" id="ARBA00022679"/>
    </source>
</evidence>
<evidence type="ECO:0000313" key="12">
    <source>
        <dbReference type="Proteomes" id="UP000010799"/>
    </source>
</evidence>
<dbReference type="InterPro" id="IPR000544">
    <property type="entry name" value="Octanoyltransferase"/>
</dbReference>
<dbReference type="PANTHER" id="PTHR10993">
    <property type="entry name" value="OCTANOYLTRANSFERASE"/>
    <property type="match status" value="1"/>
</dbReference>
<reference evidence="11 12" key="1">
    <citation type="journal article" date="2012" name="Stand. Genomic Sci.">
        <title>Complete genome sequence of Liberibacter crescens BT-1.</title>
        <authorList>
            <person name="Leonard M.T."/>
            <person name="Fagen J.R."/>
            <person name="Davis-Richardson A.G."/>
            <person name="Davis M.J."/>
            <person name="Triplett E.W."/>
        </authorList>
    </citation>
    <scope>NUCLEOTIDE SEQUENCE [LARGE SCALE GENOMIC DNA]</scope>
    <source>
        <strain evidence="11 12">BT-1</strain>
    </source>
</reference>
<dbReference type="HAMAP" id="MF_00013">
    <property type="entry name" value="LipB"/>
    <property type="match status" value="1"/>
</dbReference>
<dbReference type="KEGG" id="lcc:B488_09260"/>
<evidence type="ECO:0000256" key="8">
    <source>
        <dbReference type="PIRSR" id="PIRSR016262-2"/>
    </source>
</evidence>
<dbReference type="EC" id="2.3.1.181" evidence="5 6"/>
<keyword evidence="12" id="KW-1185">Reference proteome</keyword>
<dbReference type="PROSITE" id="PS51733">
    <property type="entry name" value="BPL_LPL_CATALYTIC"/>
    <property type="match status" value="1"/>
</dbReference>